<dbReference type="AlphaFoldDB" id="A0A9N9S8G2"/>
<keyword evidence="3" id="KW-1185">Reference proteome</keyword>
<keyword evidence="1" id="KW-0732">Signal</keyword>
<name>A0A9N9S8G2_9DIPT</name>
<organism evidence="2 3">
    <name type="scientific">Chironomus riparius</name>
    <dbReference type="NCBI Taxonomy" id="315576"/>
    <lineage>
        <taxon>Eukaryota</taxon>
        <taxon>Metazoa</taxon>
        <taxon>Ecdysozoa</taxon>
        <taxon>Arthropoda</taxon>
        <taxon>Hexapoda</taxon>
        <taxon>Insecta</taxon>
        <taxon>Pterygota</taxon>
        <taxon>Neoptera</taxon>
        <taxon>Endopterygota</taxon>
        <taxon>Diptera</taxon>
        <taxon>Nematocera</taxon>
        <taxon>Chironomoidea</taxon>
        <taxon>Chironomidae</taxon>
        <taxon>Chironominae</taxon>
        <taxon>Chironomus</taxon>
    </lineage>
</organism>
<feature type="chain" id="PRO_5040501546" evidence="1">
    <location>
        <begin position="19"/>
        <end position="130"/>
    </location>
</feature>
<evidence type="ECO:0000256" key="1">
    <source>
        <dbReference type="SAM" id="SignalP"/>
    </source>
</evidence>
<sequence>MNSFQLLIITSLIYTTFAGGPTIHPSLIPTMDSSGSILIPSELSSFFCAFCFDVLTKPEAPSDPDCIPLYTKVMITVTLKDGTVKSGACSVNAFTGVIKPIHPTIKSFSANPGLEIESNGAIFTTSSYSV</sequence>
<proteinExistence type="predicted"/>
<accession>A0A9N9S8G2</accession>
<gene>
    <name evidence="2" type="ORF">CHIRRI_LOCUS13509</name>
</gene>
<reference evidence="2" key="1">
    <citation type="submission" date="2022-01" db="EMBL/GenBank/DDBJ databases">
        <authorList>
            <person name="King R."/>
        </authorList>
    </citation>
    <scope>NUCLEOTIDE SEQUENCE</scope>
</reference>
<dbReference type="EMBL" id="OU895880">
    <property type="protein sequence ID" value="CAG9810696.1"/>
    <property type="molecule type" value="Genomic_DNA"/>
</dbReference>
<protein>
    <submittedName>
        <fullName evidence="2">Uncharacterized protein</fullName>
    </submittedName>
</protein>
<evidence type="ECO:0000313" key="3">
    <source>
        <dbReference type="Proteomes" id="UP001153620"/>
    </source>
</evidence>
<evidence type="ECO:0000313" key="2">
    <source>
        <dbReference type="EMBL" id="CAG9810696.1"/>
    </source>
</evidence>
<reference evidence="2" key="2">
    <citation type="submission" date="2022-10" db="EMBL/GenBank/DDBJ databases">
        <authorList>
            <consortium name="ENA_rothamsted_submissions"/>
            <consortium name="culmorum"/>
            <person name="King R."/>
        </authorList>
    </citation>
    <scope>NUCLEOTIDE SEQUENCE</scope>
</reference>
<dbReference type="Proteomes" id="UP001153620">
    <property type="component" value="Chromosome 4"/>
</dbReference>
<feature type="signal peptide" evidence="1">
    <location>
        <begin position="1"/>
        <end position="18"/>
    </location>
</feature>